<comment type="caution">
    <text evidence="1">The sequence shown here is derived from an EMBL/GenBank/DDBJ whole genome shotgun (WGS) entry which is preliminary data.</text>
</comment>
<reference evidence="1" key="1">
    <citation type="submission" date="2020-07" db="EMBL/GenBank/DDBJ databases">
        <title>Huge and variable diversity of episymbiotic CPR bacteria and DPANN archaea in groundwater ecosystems.</title>
        <authorList>
            <person name="He C.Y."/>
            <person name="Keren R."/>
            <person name="Whittaker M."/>
            <person name="Farag I.F."/>
            <person name="Doudna J."/>
            <person name="Cate J.H.D."/>
            <person name="Banfield J.F."/>
        </authorList>
    </citation>
    <scope>NUCLEOTIDE SEQUENCE</scope>
    <source>
        <strain evidence="1">NC_groundwater_17_Pr7_B-0.1um_64_12</strain>
    </source>
</reference>
<accession>A0A931LV58</accession>
<evidence type="ECO:0000313" key="1">
    <source>
        <dbReference type="EMBL" id="MBI1756441.1"/>
    </source>
</evidence>
<dbReference type="Proteomes" id="UP000727962">
    <property type="component" value="Unassembled WGS sequence"/>
</dbReference>
<organism evidence="1 2">
    <name type="scientific">Fimbriimonas ginsengisoli</name>
    <dbReference type="NCBI Taxonomy" id="1005039"/>
    <lineage>
        <taxon>Bacteria</taxon>
        <taxon>Bacillati</taxon>
        <taxon>Armatimonadota</taxon>
        <taxon>Fimbriimonadia</taxon>
        <taxon>Fimbriimonadales</taxon>
        <taxon>Fimbriimonadaceae</taxon>
        <taxon>Fimbriimonas</taxon>
    </lineage>
</organism>
<dbReference type="EMBL" id="JACOSL010000031">
    <property type="protein sequence ID" value="MBI1756441.1"/>
    <property type="molecule type" value="Genomic_DNA"/>
</dbReference>
<gene>
    <name evidence="1" type="ORF">HYR64_04960</name>
</gene>
<dbReference type="AlphaFoldDB" id="A0A931LV58"/>
<evidence type="ECO:0000313" key="2">
    <source>
        <dbReference type="Proteomes" id="UP000727962"/>
    </source>
</evidence>
<proteinExistence type="predicted"/>
<sequence length="122" mass="13137">MKRFRFVLPTSLVVFALVGASLVFAWQGDMKMKDMRSAAGKKAAAGVAKEKARQVKKGMYGCCLKHSCDFCAMHMGNCECGEMATMDQPVCNECKGGWAAGDGRIAGKSADAIKTMPRGMKM</sequence>
<protein>
    <submittedName>
        <fullName evidence="1">Uncharacterized protein</fullName>
    </submittedName>
</protein>
<name>A0A931LV58_FIMGI</name>